<reference evidence="5 6" key="1">
    <citation type="submission" date="2015-05" db="EMBL/GenBank/DDBJ databases">
        <title>Distinctive expansion of gene families associated with plant cell wall degradation and secondary metabolism in the genomes of grapevine trunk pathogens.</title>
        <authorList>
            <person name="Lawrence D.P."/>
            <person name="Travadon R."/>
            <person name="Rolshausen P.E."/>
            <person name="Baumgartner K."/>
        </authorList>
    </citation>
    <scope>NUCLEOTIDE SEQUENCE [LARGE SCALE GENOMIC DNA]</scope>
    <source>
        <strain evidence="5">UCRPC4</strain>
    </source>
</reference>
<keyword evidence="2" id="KW-0501">Molybdenum cofactor biosynthesis</keyword>
<organism evidence="5 6">
    <name type="scientific">Phaeomoniella chlamydospora</name>
    <name type="common">Phaeoacremonium chlamydosporum</name>
    <dbReference type="NCBI Taxonomy" id="158046"/>
    <lineage>
        <taxon>Eukaryota</taxon>
        <taxon>Fungi</taxon>
        <taxon>Dikarya</taxon>
        <taxon>Ascomycota</taxon>
        <taxon>Pezizomycotina</taxon>
        <taxon>Eurotiomycetes</taxon>
        <taxon>Chaetothyriomycetidae</taxon>
        <taxon>Phaeomoniellales</taxon>
        <taxon>Phaeomoniellaceae</taxon>
        <taxon>Phaeomoniella</taxon>
    </lineage>
</organism>
<reference evidence="5 6" key="2">
    <citation type="submission" date="2015-05" db="EMBL/GenBank/DDBJ databases">
        <authorList>
            <person name="Morales-Cruz A."/>
            <person name="Amrine K.C."/>
            <person name="Cantu D."/>
        </authorList>
    </citation>
    <scope>NUCLEOTIDE SEQUENCE [LARGE SCALE GENOMIC DNA]</scope>
    <source>
        <strain evidence="5">UCRPC4</strain>
    </source>
</reference>
<sequence>MVPIHNKPSTSRLARATAQVTFSNPVPLSLLKSSSLLPKGDAFSVARITGIQGAKKTSEIIALAHPGLQIESCVVDLEVLDPDPDPTTTTTTTTLAEYSSSSGTETDADAKTSASPSTTRPGPYGAVLITSTVQCTGKTGVEMEALTSVMCAALNLVDMCKGVDKGVWIQGGRVVEKRGGKSGGWKFVDGMGLVRIEDDERGD</sequence>
<comment type="caution">
    <text evidence="5">The sequence shown here is derived from an EMBL/GenBank/DDBJ whole genome shotgun (WGS) entry which is preliminary data.</text>
</comment>
<dbReference type="EMBL" id="LCWF01000019">
    <property type="protein sequence ID" value="KKY27936.1"/>
    <property type="molecule type" value="Genomic_DNA"/>
</dbReference>
<proteinExistence type="predicted"/>
<accession>A0A0G2F0W6</accession>
<gene>
    <name evidence="5" type="ORF">UCRPC4_g00780</name>
</gene>
<dbReference type="OrthoDB" id="429626at2759"/>
<evidence type="ECO:0000256" key="2">
    <source>
        <dbReference type="ARBA" id="ARBA00023150"/>
    </source>
</evidence>
<dbReference type="SUPFAM" id="SSF55040">
    <property type="entry name" value="Molybdenum cofactor biosynthesis protein C, MoaC"/>
    <property type="match status" value="2"/>
</dbReference>
<dbReference type="GO" id="GO:0006777">
    <property type="term" value="P:Mo-molybdopterin cofactor biosynthetic process"/>
    <property type="evidence" value="ECO:0007669"/>
    <property type="project" value="UniProtKB-KW"/>
</dbReference>
<dbReference type="Pfam" id="PF01967">
    <property type="entry name" value="MoaC"/>
    <property type="match status" value="1"/>
</dbReference>
<evidence type="ECO:0000313" key="6">
    <source>
        <dbReference type="Proteomes" id="UP000053317"/>
    </source>
</evidence>
<dbReference type="Gene3D" id="3.30.70.640">
    <property type="entry name" value="Molybdopterin cofactor biosynthesis C (MoaC) domain"/>
    <property type="match status" value="1"/>
</dbReference>
<dbReference type="UniPathway" id="UPA00344"/>
<keyword evidence="6" id="KW-1185">Reference proteome</keyword>
<comment type="pathway">
    <text evidence="1">Cofactor biosynthesis; molybdopterin biosynthesis.</text>
</comment>
<feature type="compositionally biased region" description="Polar residues" evidence="3">
    <location>
        <begin position="95"/>
        <end position="105"/>
    </location>
</feature>
<dbReference type="AlphaFoldDB" id="A0A0G2F0W6"/>
<evidence type="ECO:0000256" key="1">
    <source>
        <dbReference type="ARBA" id="ARBA00005046"/>
    </source>
</evidence>
<evidence type="ECO:0000256" key="3">
    <source>
        <dbReference type="SAM" id="MobiDB-lite"/>
    </source>
</evidence>
<feature type="domain" description="Molybdopterin cofactor biosynthesis C (MoaC)" evidence="4">
    <location>
        <begin position="1"/>
        <end position="180"/>
    </location>
</feature>
<dbReference type="InterPro" id="IPR002820">
    <property type="entry name" value="Mopterin_CF_biosynth-C_dom"/>
</dbReference>
<protein>
    <submittedName>
        <fullName evidence="5">Putative molybdenum cofactor biosynthesis protein 1 a</fullName>
    </submittedName>
</protein>
<dbReference type="Proteomes" id="UP000053317">
    <property type="component" value="Unassembled WGS sequence"/>
</dbReference>
<evidence type="ECO:0000259" key="4">
    <source>
        <dbReference type="Pfam" id="PF01967"/>
    </source>
</evidence>
<evidence type="ECO:0000313" key="5">
    <source>
        <dbReference type="EMBL" id="KKY27936.1"/>
    </source>
</evidence>
<dbReference type="InterPro" id="IPR036522">
    <property type="entry name" value="MoaC_sf"/>
</dbReference>
<feature type="region of interest" description="Disordered" evidence="3">
    <location>
        <begin position="84"/>
        <end position="123"/>
    </location>
</feature>
<name>A0A0G2F0W6_PHACM</name>